<dbReference type="RefSeq" id="WP_191765381.1">
    <property type="nucleotide sequence ID" value="NZ_JACSPM010000001.1"/>
</dbReference>
<organism evidence="2 3">
    <name type="scientific">Microbacterium gallinarum</name>
    <dbReference type="NCBI Taxonomy" id="2762209"/>
    <lineage>
        <taxon>Bacteria</taxon>
        <taxon>Bacillati</taxon>
        <taxon>Actinomycetota</taxon>
        <taxon>Actinomycetes</taxon>
        <taxon>Micrococcales</taxon>
        <taxon>Microbacteriaceae</taxon>
        <taxon>Microbacterium</taxon>
    </lineage>
</organism>
<dbReference type="InterPro" id="IPR006680">
    <property type="entry name" value="Amidohydro-rel"/>
</dbReference>
<dbReference type="InterPro" id="IPR011059">
    <property type="entry name" value="Metal-dep_hydrolase_composite"/>
</dbReference>
<dbReference type="SUPFAM" id="SSF51338">
    <property type="entry name" value="Composite domain of metallo-dependent hydrolases"/>
    <property type="match status" value="2"/>
</dbReference>
<sequence>MQVGVVTSFETKGHAELRNLRLVDVEEGVVRAGLAIRIRDGVIEAIIPDDGSSEGSGTSGLPVLDMGGAFVAPGLINMHTHFSLSLPGPVGERLESMDPAGIALYMADGARRTLHNGVTTVRCVAEKGHADFALREAIGSGWVQGPRIYTAGRALVCTGGHGHSSDDTMECDGADEFARGVRTQIRAGADLIKIMISGGIAGEHETISTPQLTTDEMAAAISTAHAWGRKVTAHAGPAAVIAEAVRLGLDCVEHGYELTAEVCRAMAENGTALVPTLIVTRSGAFFDELGVPQWMQQRSLGAGERHIASYRMALEAGVDVLLGSDMPPFWPFEGTSAVVRELEHMHDFGLDAARTLRAGTLAPARWLGIDDQTGSIAEGKWADLIALPEDPLASPSALRDLDFVMQGGVVVRDDGRATPGTEER</sequence>
<dbReference type="Proteomes" id="UP000602532">
    <property type="component" value="Unassembled WGS sequence"/>
</dbReference>
<dbReference type="SUPFAM" id="SSF51556">
    <property type="entry name" value="Metallo-dependent hydrolases"/>
    <property type="match status" value="1"/>
</dbReference>
<protein>
    <submittedName>
        <fullName evidence="2">Amidohydrolase family protein</fullName>
    </submittedName>
</protein>
<evidence type="ECO:0000259" key="1">
    <source>
        <dbReference type="Pfam" id="PF01979"/>
    </source>
</evidence>
<comment type="caution">
    <text evidence="2">The sequence shown here is derived from an EMBL/GenBank/DDBJ whole genome shotgun (WGS) entry which is preliminary data.</text>
</comment>
<dbReference type="InterPro" id="IPR057744">
    <property type="entry name" value="OTAase-like"/>
</dbReference>
<keyword evidence="3" id="KW-1185">Reference proteome</keyword>
<dbReference type="Gene3D" id="3.20.20.140">
    <property type="entry name" value="Metal-dependent hydrolases"/>
    <property type="match status" value="1"/>
</dbReference>
<dbReference type="Gene3D" id="2.30.40.10">
    <property type="entry name" value="Urease, subunit C, domain 1"/>
    <property type="match status" value="1"/>
</dbReference>
<proteinExistence type="predicted"/>
<dbReference type="PANTHER" id="PTHR43135">
    <property type="entry name" value="ALPHA-D-RIBOSE 1-METHYLPHOSPHONATE 5-TRIPHOSPHATE DIPHOSPHATASE"/>
    <property type="match status" value="1"/>
</dbReference>
<accession>A0ABR8X2Y7</accession>
<reference evidence="2 3" key="1">
    <citation type="submission" date="2020-08" db="EMBL/GenBank/DDBJ databases">
        <title>A Genomic Blueprint of the Chicken Gut Microbiome.</title>
        <authorList>
            <person name="Gilroy R."/>
            <person name="Ravi A."/>
            <person name="Getino M."/>
            <person name="Pursley I."/>
            <person name="Horton D.L."/>
            <person name="Alikhan N.-F."/>
            <person name="Baker D."/>
            <person name="Gharbi K."/>
            <person name="Hall N."/>
            <person name="Watson M."/>
            <person name="Adriaenssens E.M."/>
            <person name="Foster-Nyarko E."/>
            <person name="Jarju S."/>
            <person name="Secka A."/>
            <person name="Antonio M."/>
            <person name="Oren A."/>
            <person name="Chaudhuri R."/>
            <person name="La Ragione R.M."/>
            <person name="Hildebrand F."/>
            <person name="Pallen M.J."/>
        </authorList>
    </citation>
    <scope>NUCLEOTIDE SEQUENCE [LARGE SCALE GENOMIC DNA]</scope>
    <source>
        <strain evidence="2 3">Sa1CUA4</strain>
    </source>
</reference>
<evidence type="ECO:0000313" key="3">
    <source>
        <dbReference type="Proteomes" id="UP000602532"/>
    </source>
</evidence>
<dbReference type="PANTHER" id="PTHR43135:SF3">
    <property type="entry name" value="ALPHA-D-RIBOSE 1-METHYLPHOSPHONATE 5-TRIPHOSPHATE DIPHOSPHATASE"/>
    <property type="match status" value="1"/>
</dbReference>
<feature type="domain" description="Amidohydrolase-related" evidence="1">
    <location>
        <begin position="70"/>
        <end position="408"/>
    </location>
</feature>
<dbReference type="InterPro" id="IPR051781">
    <property type="entry name" value="Metallo-dep_Hydrolase"/>
</dbReference>
<gene>
    <name evidence="2" type="ORF">H9622_06605</name>
</gene>
<evidence type="ECO:0000313" key="2">
    <source>
        <dbReference type="EMBL" id="MBD8023261.1"/>
    </source>
</evidence>
<dbReference type="Pfam" id="PF01979">
    <property type="entry name" value="Amidohydro_1"/>
    <property type="match status" value="1"/>
</dbReference>
<dbReference type="CDD" id="cd01299">
    <property type="entry name" value="Met_dep_hydrolase_A"/>
    <property type="match status" value="1"/>
</dbReference>
<dbReference type="InterPro" id="IPR032466">
    <property type="entry name" value="Metal_Hydrolase"/>
</dbReference>
<dbReference type="EMBL" id="JACSPM010000001">
    <property type="protein sequence ID" value="MBD8023261.1"/>
    <property type="molecule type" value="Genomic_DNA"/>
</dbReference>
<name>A0ABR8X2Y7_9MICO</name>